<sequence length="131" mass="15545">MNNPQRAELLLCITKDKQKSYEIVAESSERDLEILDKFIDEFVDGESLTLRPNKPELIYVRTTYNYSLCIVEEKNIHSDDSILLTLVSGFSPMNWGEDFFAEAEKHYDFMKKSIYMRLYEEREDERVFPVK</sequence>
<evidence type="ECO:0000313" key="2">
    <source>
        <dbReference type="EMBL" id="RRR40302.1"/>
    </source>
</evidence>
<dbReference type="EMBL" id="SSXL01000001">
    <property type="protein sequence ID" value="TII04191.1"/>
    <property type="molecule type" value="Genomic_DNA"/>
</dbReference>
<dbReference type="EMBL" id="RRZO01000003">
    <property type="protein sequence ID" value="RRN52508.1"/>
    <property type="molecule type" value="Genomic_DNA"/>
</dbReference>
<organism evidence="2 4">
    <name type="scientific">Streptococcus suis</name>
    <dbReference type="NCBI Taxonomy" id="1307"/>
    <lineage>
        <taxon>Bacteria</taxon>
        <taxon>Bacillati</taxon>
        <taxon>Bacillota</taxon>
        <taxon>Bacilli</taxon>
        <taxon>Lactobacillales</taxon>
        <taxon>Streptococcaceae</taxon>
        <taxon>Streptococcus</taxon>
    </lineage>
</organism>
<evidence type="ECO:0000313" key="4">
    <source>
        <dbReference type="Proteomes" id="UP000273973"/>
    </source>
</evidence>
<accession>A0A3R8R0M9</accession>
<comment type="caution">
    <text evidence="2">The sequence shown here is derived from an EMBL/GenBank/DDBJ whole genome shotgun (WGS) entry which is preliminary data.</text>
</comment>
<evidence type="ECO:0000313" key="6">
    <source>
        <dbReference type="Proteomes" id="UP000309259"/>
    </source>
</evidence>
<evidence type="ECO:0000313" key="1">
    <source>
        <dbReference type="EMBL" id="RRN52508.1"/>
    </source>
</evidence>
<protein>
    <submittedName>
        <fullName evidence="2">Uncharacterized protein</fullName>
    </submittedName>
</protein>
<dbReference type="EMBL" id="RSDG01000152">
    <property type="protein sequence ID" value="RRR40302.1"/>
    <property type="molecule type" value="Genomic_DNA"/>
</dbReference>
<dbReference type="Proteomes" id="UP000309259">
    <property type="component" value="Unassembled WGS sequence"/>
</dbReference>
<reference evidence="2 4" key="3">
    <citation type="submission" date="2018-12" db="EMBL/GenBank/DDBJ databases">
        <title>Whole-genome sequences of fifteen clinical Streptococcus suis strains isolated from pigs between 2006 and 2018.</title>
        <authorList>
            <person name="Stevens M.J.A."/>
            <person name="Cernela N."/>
            <person name="Spoerry Serrano N."/>
            <person name="Schmitt S."/>
            <person name="Schrenzel J."/>
            <person name="Stephan R."/>
        </authorList>
    </citation>
    <scope>NUCLEOTIDE SEQUENCE [LARGE SCALE GENOMIC DNA]</scope>
    <source>
        <strain evidence="2 4">SS1014</strain>
    </source>
</reference>
<reference evidence="2 4" key="2">
    <citation type="submission" date="2018-11" db="EMBL/GenBank/DDBJ databases">
        <authorList>
            <person name="Stevens M.J."/>
            <person name="Cernela N."/>
            <person name="Spoerry Serrano N."/>
            <person name="Schmitt S."/>
            <person name="Schrenzel J."/>
            <person name="Stephan R."/>
        </authorList>
    </citation>
    <scope>NUCLEOTIDE SEQUENCE [LARGE SCALE GENOMIC DNA]</scope>
    <source>
        <strain evidence="2 4">SS1014</strain>
    </source>
</reference>
<dbReference type="Proteomes" id="UP000278566">
    <property type="component" value="Unassembled WGS sequence"/>
</dbReference>
<evidence type="ECO:0000313" key="5">
    <source>
        <dbReference type="Proteomes" id="UP000278566"/>
    </source>
</evidence>
<reference evidence="3 6" key="4">
    <citation type="submission" date="2019-04" db="EMBL/GenBank/DDBJ databases">
        <title>Genome analysis of Streptococcus suis strain WUSS327.</title>
        <authorList>
            <person name="Chen H."/>
            <person name="Gao X."/>
            <person name="Wu Z."/>
        </authorList>
    </citation>
    <scope>NUCLEOTIDE SEQUENCE [LARGE SCALE GENOMIC DNA]</scope>
    <source>
        <strain evidence="3 6">WUSS327</strain>
    </source>
</reference>
<evidence type="ECO:0000313" key="3">
    <source>
        <dbReference type="EMBL" id="TII04191.1"/>
    </source>
</evidence>
<gene>
    <name evidence="1" type="ORF">EI220_01390</name>
    <name evidence="2" type="ORF">EJA00_11865</name>
    <name evidence="3" type="ORF">FAJ35_00070</name>
</gene>
<name>A0A3R8R0M9_STRSU</name>
<dbReference type="Proteomes" id="UP000273973">
    <property type="component" value="Unassembled WGS sequence"/>
</dbReference>
<reference evidence="1 5" key="1">
    <citation type="submission" date="2018-11" db="EMBL/GenBank/DDBJ databases">
        <title>Changes in penicillin susceptibility of Streptococcus suis isolates by amino acid alterations in the penicillin-binding protein.</title>
        <authorList>
            <person name="Niemann L."/>
            <person name="Eichhorn I."/>
        </authorList>
    </citation>
    <scope>NUCLEOTIDE SEQUENCE [LARGE SCALE GENOMIC DNA]</scope>
    <source>
        <strain evidence="1 5">IMT40738</strain>
    </source>
</reference>
<proteinExistence type="predicted"/>
<dbReference type="AlphaFoldDB" id="A0A3R8R0M9"/>
<dbReference type="RefSeq" id="WP_024409554.1">
    <property type="nucleotide sequence ID" value="NZ_JAIMDZ010000001.1"/>
</dbReference>